<gene>
    <name evidence="15 17" type="primary">dapE</name>
    <name evidence="17" type="ORF">BN59_03043</name>
</gene>
<dbReference type="NCBIfam" id="TIGR01246">
    <property type="entry name" value="dapE_proteo"/>
    <property type="match status" value="1"/>
</dbReference>
<comment type="catalytic activity">
    <reaction evidence="14 15">
        <text>N-succinyl-(2S,6S)-2,6-diaminopimelate + H2O = (2S,6S)-2,6-diaminopimelate + succinate</text>
        <dbReference type="Rhea" id="RHEA:22608"/>
        <dbReference type="ChEBI" id="CHEBI:15377"/>
        <dbReference type="ChEBI" id="CHEBI:30031"/>
        <dbReference type="ChEBI" id="CHEBI:57609"/>
        <dbReference type="ChEBI" id="CHEBI:58087"/>
        <dbReference type="EC" id="3.5.1.18"/>
    </reaction>
</comment>
<dbReference type="Gene3D" id="3.40.630.10">
    <property type="entry name" value="Zn peptidases"/>
    <property type="match status" value="2"/>
</dbReference>
<feature type="domain" description="Peptidase M20 dimerisation" evidence="16">
    <location>
        <begin position="176"/>
        <end position="280"/>
    </location>
</feature>
<comment type="pathway">
    <text evidence="1 15">Amino-acid biosynthesis; L-lysine biosynthesis via DAP pathway; LL-2,6-diaminopimelate from (S)-tetrahydrodipicolinate (succinylase route): step 3/3.</text>
</comment>
<comment type="subunit">
    <text evidence="3 15">Homodimer.</text>
</comment>
<evidence type="ECO:0000256" key="2">
    <source>
        <dbReference type="ARBA" id="ARBA00006746"/>
    </source>
</evidence>
<dbReference type="UniPathway" id="UPA00034">
    <property type="reaction ID" value="UER00021"/>
</dbReference>
<dbReference type="Pfam" id="PF01546">
    <property type="entry name" value="Peptidase_M20"/>
    <property type="match status" value="1"/>
</dbReference>
<dbReference type="InterPro" id="IPR011650">
    <property type="entry name" value="Peptidase_M20_dimer"/>
</dbReference>
<evidence type="ECO:0000256" key="1">
    <source>
        <dbReference type="ARBA" id="ARBA00005130"/>
    </source>
</evidence>
<dbReference type="CDD" id="cd03891">
    <property type="entry name" value="M20_DapE_proteobac"/>
    <property type="match status" value="1"/>
</dbReference>
<evidence type="ECO:0000256" key="9">
    <source>
        <dbReference type="ARBA" id="ARBA00022833"/>
    </source>
</evidence>
<feature type="active site" evidence="15">
    <location>
        <position position="68"/>
    </location>
</feature>
<reference evidence="17 18" key="1">
    <citation type="submission" date="2014-06" db="EMBL/GenBank/DDBJ databases">
        <authorList>
            <person name="Urmite Genomes Urmite Genomes"/>
        </authorList>
    </citation>
    <scope>NUCLEOTIDE SEQUENCE [LARGE SCALE GENOMIC DNA]</scope>
</reference>
<dbReference type="STRING" id="1034943.BN59_03043"/>
<proteinExistence type="inferred from homology"/>
<dbReference type="EC" id="3.5.1.18" evidence="4 15"/>
<dbReference type="GO" id="GO:0009014">
    <property type="term" value="F:succinyl-diaminopimelate desuccinylase activity"/>
    <property type="evidence" value="ECO:0007669"/>
    <property type="project" value="UniProtKB-UniRule"/>
</dbReference>
<evidence type="ECO:0000256" key="13">
    <source>
        <dbReference type="ARBA" id="ARBA00031891"/>
    </source>
</evidence>
<dbReference type="PANTHER" id="PTHR43808:SF31">
    <property type="entry name" value="N-ACETYL-L-CITRULLINE DEACETYLASE"/>
    <property type="match status" value="1"/>
</dbReference>
<feature type="binding site" evidence="15">
    <location>
        <position position="99"/>
    </location>
    <ligand>
        <name>Zn(2+)</name>
        <dbReference type="ChEBI" id="CHEBI:29105"/>
        <label>1</label>
    </ligand>
</feature>
<dbReference type="GO" id="GO:0006526">
    <property type="term" value="P:L-arginine biosynthetic process"/>
    <property type="evidence" value="ECO:0007669"/>
    <property type="project" value="TreeGrafter"/>
</dbReference>
<feature type="binding site" evidence="15">
    <location>
        <position position="134"/>
    </location>
    <ligand>
        <name>Zn(2+)</name>
        <dbReference type="ChEBI" id="CHEBI:29105"/>
        <label>2</label>
    </ligand>
</feature>
<evidence type="ECO:0000256" key="14">
    <source>
        <dbReference type="ARBA" id="ARBA00051301"/>
    </source>
</evidence>
<comment type="similarity">
    <text evidence="2 15">Belongs to the peptidase M20A family. DapE subfamily.</text>
</comment>
<dbReference type="OrthoDB" id="9809784at2"/>
<feature type="active site" description="Proton acceptor" evidence="15">
    <location>
        <position position="133"/>
    </location>
</feature>
<dbReference type="eggNOG" id="COG0624">
    <property type="taxonomic scope" value="Bacteria"/>
</dbReference>
<dbReference type="InterPro" id="IPR050072">
    <property type="entry name" value="Peptidase_M20A"/>
</dbReference>
<dbReference type="InterPro" id="IPR036264">
    <property type="entry name" value="Bact_exopeptidase_dim_dom"/>
</dbReference>
<dbReference type="SUPFAM" id="SSF53187">
    <property type="entry name" value="Zn-dependent exopeptidases"/>
    <property type="match status" value="1"/>
</dbReference>
<dbReference type="GO" id="GO:0050897">
    <property type="term" value="F:cobalt ion binding"/>
    <property type="evidence" value="ECO:0007669"/>
    <property type="project" value="UniProtKB-UniRule"/>
</dbReference>
<dbReference type="HAMAP" id="MF_01690">
    <property type="entry name" value="DapE"/>
    <property type="match status" value="1"/>
</dbReference>
<comment type="cofactor">
    <cofactor evidence="15">
        <name>Zn(2+)</name>
        <dbReference type="ChEBI" id="CHEBI:29105"/>
    </cofactor>
    <cofactor evidence="15">
        <name>Co(2+)</name>
        <dbReference type="ChEBI" id="CHEBI:48828"/>
    </cofactor>
    <text evidence="15">Binds 2 Zn(2+) or Co(2+) ions per subunit.</text>
</comment>
<evidence type="ECO:0000259" key="16">
    <source>
        <dbReference type="Pfam" id="PF07687"/>
    </source>
</evidence>
<dbReference type="PANTHER" id="PTHR43808">
    <property type="entry name" value="ACETYLORNITHINE DEACETYLASE"/>
    <property type="match status" value="1"/>
</dbReference>
<comment type="function">
    <text evidence="15">Catalyzes the hydrolysis of N-succinyl-L,L-diaminopimelic acid (SDAP), forming succinate and LL-2,6-diaminopimelate (DAP), an intermediate involved in the bacterial biosynthesis of lysine and meso-diaminopimelic acid, an essential component of bacterial cell walls.</text>
</comment>
<organism evidence="17 18">
    <name type="scientific">Legionella massiliensis</name>
    <dbReference type="NCBI Taxonomy" id="1034943"/>
    <lineage>
        <taxon>Bacteria</taxon>
        <taxon>Pseudomonadati</taxon>
        <taxon>Pseudomonadota</taxon>
        <taxon>Gammaproteobacteria</taxon>
        <taxon>Legionellales</taxon>
        <taxon>Legionellaceae</taxon>
        <taxon>Legionella</taxon>
    </lineage>
</organism>
<evidence type="ECO:0000256" key="15">
    <source>
        <dbReference type="HAMAP-Rule" id="MF_01690"/>
    </source>
</evidence>
<evidence type="ECO:0000256" key="11">
    <source>
        <dbReference type="ARBA" id="ARBA00023154"/>
    </source>
</evidence>
<keyword evidence="18" id="KW-1185">Reference proteome</keyword>
<sequence length="376" mass="41104">MHNIKALLEKLIRFESITPLDSGCQDFMIDFFTQQGFVCQRFNKPPVSNFFAHLGKTSPLLIFAGHTDVVPIGDVSKWNSPPFALEEKDGMLYGRGSADMKGSLAAMMVMAADFIKNHPDFKGSLGFLITSGEEGDDFAHGTPHVMAELAKQGIHPDFCIVGEPSSTALVGDVVKIGRRGSLTGKLSLQGLQGHVAYPHLARNPIHCISPALTELCQKQWDQGNEHFPPTSFQVTSIHSGGQANNIIPGELQMNFNFRFSTEQTAAILQESVKTCFTNHGLQPQIEWTLNGEPFLTAKGRLLECTIKAIEKITDRQPELSTSGGTSDGRFIAPYGVEVIELGPLNATIHQVNECVSLVDLEALSEIYYSICEQILG</sequence>
<dbReference type="AlphaFoldDB" id="A0A078KW90"/>
<dbReference type="RefSeq" id="WP_044011839.1">
    <property type="nucleotide sequence ID" value="NZ_CCVW01000003.1"/>
</dbReference>
<dbReference type="GO" id="GO:0008777">
    <property type="term" value="F:acetylornithine deacetylase activity"/>
    <property type="evidence" value="ECO:0007669"/>
    <property type="project" value="TreeGrafter"/>
</dbReference>
<keyword evidence="8 15" id="KW-0378">Hydrolase</keyword>
<dbReference type="SUPFAM" id="SSF55031">
    <property type="entry name" value="Bacterial exopeptidase dimerisation domain"/>
    <property type="match status" value="1"/>
</dbReference>
<evidence type="ECO:0000256" key="6">
    <source>
        <dbReference type="ARBA" id="ARBA00022605"/>
    </source>
</evidence>
<keyword evidence="6 15" id="KW-0028">Amino-acid biosynthesis</keyword>
<keyword evidence="12 15" id="KW-0170">Cobalt</keyword>
<evidence type="ECO:0000313" key="17">
    <source>
        <dbReference type="EMBL" id="CDZ78730.1"/>
    </source>
</evidence>
<accession>A0A078KW90</accession>
<keyword evidence="11 15" id="KW-0457">Lysine biosynthesis</keyword>
<evidence type="ECO:0000256" key="8">
    <source>
        <dbReference type="ARBA" id="ARBA00022801"/>
    </source>
</evidence>
<dbReference type="Proteomes" id="UP000044071">
    <property type="component" value="Unassembled WGS sequence"/>
</dbReference>
<feature type="binding site" evidence="15">
    <location>
        <position position="99"/>
    </location>
    <ligand>
        <name>Zn(2+)</name>
        <dbReference type="ChEBI" id="CHEBI:29105"/>
        <label>2</label>
    </ligand>
</feature>
<dbReference type="GO" id="GO:0009089">
    <property type="term" value="P:lysine biosynthetic process via diaminopimelate"/>
    <property type="evidence" value="ECO:0007669"/>
    <property type="project" value="UniProtKB-UniRule"/>
</dbReference>
<dbReference type="GO" id="GO:0019877">
    <property type="term" value="P:diaminopimelate biosynthetic process"/>
    <property type="evidence" value="ECO:0007669"/>
    <property type="project" value="UniProtKB-UniRule"/>
</dbReference>
<keyword evidence="10 15" id="KW-0220">Diaminopimelate biosynthesis</keyword>
<dbReference type="InterPro" id="IPR002933">
    <property type="entry name" value="Peptidase_M20"/>
</dbReference>
<keyword evidence="9 15" id="KW-0862">Zinc</keyword>
<dbReference type="GO" id="GO:0008270">
    <property type="term" value="F:zinc ion binding"/>
    <property type="evidence" value="ECO:0007669"/>
    <property type="project" value="UniProtKB-UniRule"/>
</dbReference>
<name>A0A078KW90_9GAMM</name>
<evidence type="ECO:0000256" key="7">
    <source>
        <dbReference type="ARBA" id="ARBA00022723"/>
    </source>
</evidence>
<feature type="binding site" evidence="15">
    <location>
        <position position="349"/>
    </location>
    <ligand>
        <name>Zn(2+)</name>
        <dbReference type="ChEBI" id="CHEBI:29105"/>
        <label>2</label>
    </ligand>
</feature>
<protein>
    <recommendedName>
        <fullName evidence="5 15">Succinyl-diaminopimelate desuccinylase</fullName>
        <shortName evidence="15">SDAP desuccinylase</shortName>
        <ecNumber evidence="4 15">3.5.1.18</ecNumber>
    </recommendedName>
    <alternativeName>
        <fullName evidence="13 15">N-succinyl-LL-2,6-diaminoheptanedioate amidohydrolase</fullName>
    </alternativeName>
</protein>
<dbReference type="InterPro" id="IPR005941">
    <property type="entry name" value="DapE_proteobac"/>
</dbReference>
<evidence type="ECO:0000256" key="3">
    <source>
        <dbReference type="ARBA" id="ARBA00011738"/>
    </source>
</evidence>
<evidence type="ECO:0000313" key="18">
    <source>
        <dbReference type="Proteomes" id="UP000044071"/>
    </source>
</evidence>
<dbReference type="PROSITE" id="PS00759">
    <property type="entry name" value="ARGE_DAPE_CPG2_2"/>
    <property type="match status" value="1"/>
</dbReference>
<dbReference type="EMBL" id="CCSB01000003">
    <property type="protein sequence ID" value="CDZ78730.1"/>
    <property type="molecule type" value="Genomic_DNA"/>
</dbReference>
<dbReference type="NCBIfam" id="NF009557">
    <property type="entry name" value="PRK13009.1"/>
    <property type="match status" value="1"/>
</dbReference>
<evidence type="ECO:0000256" key="10">
    <source>
        <dbReference type="ARBA" id="ARBA00022915"/>
    </source>
</evidence>
<dbReference type="InterPro" id="IPR001261">
    <property type="entry name" value="ArgE/DapE_CS"/>
</dbReference>
<feature type="binding site" evidence="15">
    <location>
        <position position="66"/>
    </location>
    <ligand>
        <name>Zn(2+)</name>
        <dbReference type="ChEBI" id="CHEBI:29105"/>
        <label>1</label>
    </ligand>
</feature>
<keyword evidence="7 15" id="KW-0479">Metal-binding</keyword>
<feature type="binding site" evidence="15">
    <location>
        <position position="163"/>
    </location>
    <ligand>
        <name>Zn(2+)</name>
        <dbReference type="ChEBI" id="CHEBI:29105"/>
        <label>1</label>
    </ligand>
</feature>
<evidence type="ECO:0000256" key="5">
    <source>
        <dbReference type="ARBA" id="ARBA00022391"/>
    </source>
</evidence>
<dbReference type="Pfam" id="PF07687">
    <property type="entry name" value="M20_dimer"/>
    <property type="match status" value="1"/>
</dbReference>
<evidence type="ECO:0000256" key="4">
    <source>
        <dbReference type="ARBA" id="ARBA00011921"/>
    </source>
</evidence>
<evidence type="ECO:0000256" key="12">
    <source>
        <dbReference type="ARBA" id="ARBA00023285"/>
    </source>
</evidence>